<dbReference type="PANTHER" id="PTHR16046">
    <property type="entry name" value="SMC5-SMC6 COMPLEX LOCALIZATION FACTOR 2"/>
    <property type="match status" value="1"/>
</dbReference>
<feature type="compositionally biased region" description="Basic and acidic residues" evidence="2">
    <location>
        <begin position="384"/>
        <end position="393"/>
    </location>
</feature>
<reference evidence="4" key="1">
    <citation type="journal article" date="2023" name="Science">
        <title>Genome structures resolve the early diversification of teleost fishes.</title>
        <authorList>
            <person name="Parey E."/>
            <person name="Louis A."/>
            <person name="Montfort J."/>
            <person name="Bouchez O."/>
            <person name="Roques C."/>
            <person name="Iampietro C."/>
            <person name="Lluch J."/>
            <person name="Castinel A."/>
            <person name="Donnadieu C."/>
            <person name="Desvignes T."/>
            <person name="Floi Bucao C."/>
            <person name="Jouanno E."/>
            <person name="Wen M."/>
            <person name="Mejri S."/>
            <person name="Dirks R."/>
            <person name="Jansen H."/>
            <person name="Henkel C."/>
            <person name="Chen W.J."/>
            <person name="Zahm M."/>
            <person name="Cabau C."/>
            <person name="Klopp C."/>
            <person name="Thompson A.W."/>
            <person name="Robinson-Rechavi M."/>
            <person name="Braasch I."/>
            <person name="Lecointre G."/>
            <person name="Bobe J."/>
            <person name="Postlethwait J.H."/>
            <person name="Berthelot C."/>
            <person name="Roest Crollius H."/>
            <person name="Guiguen Y."/>
        </authorList>
    </citation>
    <scope>NUCLEOTIDE SEQUENCE</scope>
    <source>
        <strain evidence="4">Concon-B</strain>
    </source>
</reference>
<gene>
    <name evidence="4" type="ORF">COCON_G00221290</name>
</gene>
<evidence type="ECO:0000313" key="4">
    <source>
        <dbReference type="EMBL" id="KAJ8250207.1"/>
    </source>
</evidence>
<dbReference type="EMBL" id="JAFJMO010000018">
    <property type="protein sequence ID" value="KAJ8250207.1"/>
    <property type="molecule type" value="Genomic_DNA"/>
</dbReference>
<dbReference type="OrthoDB" id="6158547at2759"/>
<feature type="region of interest" description="Disordered" evidence="2">
    <location>
        <begin position="964"/>
        <end position="997"/>
    </location>
</feature>
<comment type="similarity">
    <text evidence="1">Belongs to the FAM178 family.</text>
</comment>
<feature type="region of interest" description="Disordered" evidence="2">
    <location>
        <begin position="1"/>
        <end position="97"/>
    </location>
</feature>
<comment type="caution">
    <text evidence="4">The sequence shown here is derived from an EMBL/GenBank/DDBJ whole genome shotgun (WGS) entry which is preliminary data.</text>
</comment>
<keyword evidence="5" id="KW-1185">Reference proteome</keyword>
<name>A0A9Q1CWK3_CONCO</name>
<feature type="compositionally biased region" description="Acidic residues" evidence="2">
    <location>
        <begin position="398"/>
        <end position="412"/>
    </location>
</feature>
<evidence type="ECO:0000259" key="3">
    <source>
        <dbReference type="Pfam" id="PF14816"/>
    </source>
</evidence>
<dbReference type="InterPro" id="IPR026161">
    <property type="entry name" value="FAM178"/>
</dbReference>
<dbReference type="InterPro" id="IPR044276">
    <property type="entry name" value="CANIN_dom"/>
</dbReference>
<dbReference type="PANTHER" id="PTHR16046:SF9">
    <property type="entry name" value="SMC5-SMC6 COMPLEX LOCALIZATION FACTOR PROTEIN 2"/>
    <property type="match status" value="1"/>
</dbReference>
<dbReference type="Proteomes" id="UP001152803">
    <property type="component" value="Unassembled WGS sequence"/>
</dbReference>
<evidence type="ECO:0000256" key="1">
    <source>
        <dbReference type="ARBA" id="ARBA00010311"/>
    </source>
</evidence>
<organism evidence="4 5">
    <name type="scientific">Conger conger</name>
    <name type="common">Conger eel</name>
    <name type="synonym">Muraena conger</name>
    <dbReference type="NCBI Taxonomy" id="82655"/>
    <lineage>
        <taxon>Eukaryota</taxon>
        <taxon>Metazoa</taxon>
        <taxon>Chordata</taxon>
        <taxon>Craniata</taxon>
        <taxon>Vertebrata</taxon>
        <taxon>Euteleostomi</taxon>
        <taxon>Actinopterygii</taxon>
        <taxon>Neopterygii</taxon>
        <taxon>Teleostei</taxon>
        <taxon>Anguilliformes</taxon>
        <taxon>Congridae</taxon>
        <taxon>Conger</taxon>
    </lineage>
</organism>
<dbReference type="Pfam" id="PF14816">
    <property type="entry name" value="CANIN"/>
    <property type="match status" value="1"/>
</dbReference>
<evidence type="ECO:0000256" key="2">
    <source>
        <dbReference type="SAM" id="MobiDB-lite"/>
    </source>
</evidence>
<protein>
    <recommendedName>
        <fullName evidence="3">Coiled-coil SMC6 And NSE5 INteracting (CANIN) domain-containing protein</fullName>
    </recommendedName>
</protein>
<sequence>MKVNGIIPGDVQTDAKCTSPHPSHKTSVKSGNLLNQLNPKVTQAVPLKSPELEPKPKPLTSDPPSWSQAIGVNRDGSTVPRAHPAKPYDPTDSPSIKIGTDAVLLPIMIGRSRSRTSEGARLASLSVCGSRQGGPPSHQAGPPPSQAPASASRQEKDSWRRRRSLDERNAYCKSKERSCHLVTSPRGSSMVPGCAKRKGEHVVEDGRDRKRPCFQDLGQSFQTTGCEPASDHSLKLRRPQGVGVPKRSPPRPATPAPQPRRGLEPPSREVRKGTPVPNRPCPRPDRGGPKSSRQSPRRTRDPQATRGRSSPRRADRPERGATPLVPCSVVVTRLPLSPPATAGRGQPHASASPLVSLASGGGNGGTNISPLAGSCFPESPAEGAAKDRPKSDGPETGSGEDPDLSDLSDLDLEAFAKAESSSESDDEPLLSLQEILERSARVPATPEKGAYPVPDQPVHKLPPQAGKSRPVSYKNTLEQILKEKEEKQRWKEAEPTLLSSEEEDLLKLSEDGMGDGPGEEGISQEHRAILNRFSLVSNGIPDAHPGEAVFTGCRFGRFFSQQSLDLRSCAVVPQDADQKTLLQASPDELLFLISTRKLLKAYHSSPCQPAVTRWLFQMMSVHSDRETSTQILRAMTDIAFVAADQITVNKSRKFEVWTPSIQDIVVVFLNMGVSFTTLFPPEALQPSFTEADILQSTRCLEVASSREEPDSFPEHCFENVMKYLALCMALCPRAYSDGEVLLLVTLVSRVSLETRLQLLPMEDSCWVLHHLLNNTRDWACQLPRICLALVDLTENHHNLRRLVQLLPDHRRGKQLRKHLSMSIISKLLNRRCTYKPVTTEFQLSALQRYLPRMKPSSLLTEFFLVKKTEDQREEEEYTLSQDQQAYYLCYSLLTLINEASNFDAFPINQKEQLKLLSAELEKYVKGDIREGEQWLYRSKVKDLVARIYTRWQVLLHKSRPTQGKLHDYWQPSPEDTLSSSKEQAEPEAVTNTDPHPS</sequence>
<feature type="region of interest" description="Disordered" evidence="2">
    <location>
        <begin position="111"/>
        <end position="471"/>
    </location>
</feature>
<feature type="compositionally biased region" description="Basic and acidic residues" evidence="2">
    <location>
        <begin position="261"/>
        <end position="272"/>
    </location>
</feature>
<proteinExistence type="inferred from homology"/>
<feature type="domain" description="Coiled-coil SMC6 And NSE5 INteracting (CANIN)" evidence="3">
    <location>
        <begin position="467"/>
        <end position="833"/>
    </location>
</feature>
<feature type="compositionally biased region" description="Basic and acidic residues" evidence="2">
    <location>
        <begin position="153"/>
        <end position="179"/>
    </location>
</feature>
<dbReference type="AlphaFoldDB" id="A0A9Q1CWK3"/>
<feature type="compositionally biased region" description="Polar residues" evidence="2">
    <location>
        <begin position="28"/>
        <end position="41"/>
    </location>
</feature>
<accession>A0A9Q1CWK3</accession>
<evidence type="ECO:0000313" key="5">
    <source>
        <dbReference type="Proteomes" id="UP001152803"/>
    </source>
</evidence>
<feature type="compositionally biased region" description="Basic and acidic residues" evidence="2">
    <location>
        <begin position="200"/>
        <end position="213"/>
    </location>
</feature>